<accession>A0ABV4T8W5</accession>
<name>A0ABV4T8W5_9EURY</name>
<keyword evidence="3" id="KW-1185">Reference proteome</keyword>
<dbReference type="EMBL" id="JARRIG010000008">
    <property type="protein sequence ID" value="MFA4805413.1"/>
    <property type="molecule type" value="Genomic_DNA"/>
</dbReference>
<evidence type="ECO:0000313" key="3">
    <source>
        <dbReference type="Proteomes" id="UP001571980"/>
    </source>
</evidence>
<reference evidence="2 3" key="1">
    <citation type="submission" date="2023-03" db="EMBL/GenBank/DDBJ databases">
        <title>Speciation in Pyrococcus: adaptation to high temperature as a mechanism.</title>
        <authorList>
            <person name="Gu J."/>
        </authorList>
    </citation>
    <scope>NUCLEOTIDE SEQUENCE [LARGE SCALE GENOMIC DNA]</scope>
    <source>
        <strain evidence="2 3">LMOA34</strain>
    </source>
</reference>
<keyword evidence="1" id="KW-0175">Coiled coil</keyword>
<dbReference type="RefSeq" id="WP_372824992.1">
    <property type="nucleotide sequence ID" value="NZ_JARRIF010000001.1"/>
</dbReference>
<feature type="coiled-coil region" evidence="1">
    <location>
        <begin position="48"/>
        <end position="89"/>
    </location>
</feature>
<proteinExistence type="predicted"/>
<dbReference type="Proteomes" id="UP001571980">
    <property type="component" value="Unassembled WGS sequence"/>
</dbReference>
<comment type="caution">
    <text evidence="2">The sequence shown here is derived from an EMBL/GenBank/DDBJ whole genome shotgun (WGS) entry which is preliminary data.</text>
</comment>
<evidence type="ECO:0000313" key="2">
    <source>
        <dbReference type="EMBL" id="MFA4805413.1"/>
    </source>
</evidence>
<protein>
    <submittedName>
        <fullName evidence="2">Uncharacterized protein</fullName>
    </submittedName>
</protein>
<gene>
    <name evidence="2" type="ORF">P8X34_11815</name>
</gene>
<organism evidence="2 3">
    <name type="scientific">Pyrococcus kukulkanii</name>
    <dbReference type="NCBI Taxonomy" id="1609559"/>
    <lineage>
        <taxon>Archaea</taxon>
        <taxon>Methanobacteriati</taxon>
        <taxon>Methanobacteriota</taxon>
        <taxon>Thermococci</taxon>
        <taxon>Thermococcales</taxon>
        <taxon>Thermococcaceae</taxon>
        <taxon>Pyrococcus</taxon>
    </lineage>
</organism>
<evidence type="ECO:0000256" key="1">
    <source>
        <dbReference type="SAM" id="Coils"/>
    </source>
</evidence>
<sequence>MARKPEYRNPRTFSVTIEAEIKEEIDEFRGKLSYGKVFTMLWRAYKGEVVNMIELENLRKENEELKRKIRELERLVDRLQNELAKSGALSRRKKEAIELRDEIHSILKEYGEIKLIELFRKLGVHDMGEALLKKVETFLERWFVQDGRYYVSEELGIVIETSFDVGKLGWKVRRLERDDGKFRASLGLVEVIAHD</sequence>